<gene>
    <name evidence="1" type="ORF">JG688_00016916</name>
</gene>
<dbReference type="EMBL" id="JAENGY010002279">
    <property type="protein sequence ID" value="KAG6944785.1"/>
    <property type="molecule type" value="Genomic_DNA"/>
</dbReference>
<sequence>MRQVIYFGLSFTTPVNSLYRQFIANRRTTTLVNVIKCTCSVMIINQLIDKKYKKLKLSAAF</sequence>
<organism evidence="1 2">
    <name type="scientific">Phytophthora aleatoria</name>
    <dbReference type="NCBI Taxonomy" id="2496075"/>
    <lineage>
        <taxon>Eukaryota</taxon>
        <taxon>Sar</taxon>
        <taxon>Stramenopiles</taxon>
        <taxon>Oomycota</taxon>
        <taxon>Peronosporomycetes</taxon>
        <taxon>Peronosporales</taxon>
        <taxon>Peronosporaceae</taxon>
        <taxon>Phytophthora</taxon>
    </lineage>
</organism>
<protein>
    <submittedName>
        <fullName evidence="1">Uncharacterized protein</fullName>
    </submittedName>
</protein>
<proteinExistence type="predicted"/>
<dbReference type="Proteomes" id="UP000709295">
    <property type="component" value="Unassembled WGS sequence"/>
</dbReference>
<name>A0A8J5MCJ4_9STRA</name>
<keyword evidence="2" id="KW-1185">Reference proteome</keyword>
<comment type="caution">
    <text evidence="1">The sequence shown here is derived from an EMBL/GenBank/DDBJ whole genome shotgun (WGS) entry which is preliminary data.</text>
</comment>
<accession>A0A8J5MCJ4</accession>
<evidence type="ECO:0000313" key="1">
    <source>
        <dbReference type="EMBL" id="KAG6944785.1"/>
    </source>
</evidence>
<reference evidence="1" key="1">
    <citation type="submission" date="2021-01" db="EMBL/GenBank/DDBJ databases">
        <title>Phytophthora aleatoria, a newly-described species from Pinus radiata is distinct from Phytophthora cactorum isolates based on comparative genomics.</title>
        <authorList>
            <person name="Mcdougal R."/>
            <person name="Panda P."/>
            <person name="Williams N."/>
            <person name="Studholme D.J."/>
        </authorList>
    </citation>
    <scope>NUCLEOTIDE SEQUENCE</scope>
    <source>
        <strain evidence="1">NZFS 4037</strain>
    </source>
</reference>
<dbReference type="AlphaFoldDB" id="A0A8J5MCJ4"/>
<evidence type="ECO:0000313" key="2">
    <source>
        <dbReference type="Proteomes" id="UP000709295"/>
    </source>
</evidence>